<evidence type="ECO:0000313" key="1">
    <source>
        <dbReference type="EMBL" id="EEH40711.2"/>
    </source>
</evidence>
<dbReference type="InterPro" id="IPR017853">
    <property type="entry name" value="GH"/>
</dbReference>
<dbReference type="VEuPathDB" id="FungiDB:PAAG_02687"/>
<gene>
    <name evidence="1" type="ORF">PAAG_02687</name>
</gene>
<accession>C1GVZ2</accession>
<dbReference type="KEGG" id="pbl:PAAG_02687"/>
<dbReference type="Gene3D" id="3.20.20.80">
    <property type="entry name" value="Glycosidases"/>
    <property type="match status" value="2"/>
</dbReference>
<keyword evidence="2" id="KW-1185">Reference proteome</keyword>
<dbReference type="OrthoDB" id="204980at2759"/>
<dbReference type="AlphaFoldDB" id="C1GVZ2"/>
<dbReference type="Proteomes" id="UP000002059">
    <property type="component" value="Partially assembled WGS sequence"/>
</dbReference>
<proteinExistence type="predicted"/>
<dbReference type="STRING" id="502779.C1GVZ2"/>
<organism evidence="1 2">
    <name type="scientific">Paracoccidioides lutzii (strain ATCC MYA-826 / Pb01)</name>
    <name type="common">Paracoccidioides brasiliensis</name>
    <dbReference type="NCBI Taxonomy" id="502779"/>
    <lineage>
        <taxon>Eukaryota</taxon>
        <taxon>Fungi</taxon>
        <taxon>Dikarya</taxon>
        <taxon>Ascomycota</taxon>
        <taxon>Pezizomycotina</taxon>
        <taxon>Eurotiomycetes</taxon>
        <taxon>Eurotiomycetidae</taxon>
        <taxon>Onygenales</taxon>
        <taxon>Ajellomycetaceae</taxon>
        <taxon>Paracoccidioides</taxon>
    </lineage>
</organism>
<protein>
    <submittedName>
        <fullName evidence="1">Alpha-amylase B</fullName>
    </submittedName>
</protein>
<dbReference type="SUPFAM" id="SSF51445">
    <property type="entry name" value="(Trans)glycosidases"/>
    <property type="match status" value="1"/>
</dbReference>
<dbReference type="EMBL" id="KN293997">
    <property type="protein sequence ID" value="EEH40711.2"/>
    <property type="molecule type" value="Genomic_DNA"/>
</dbReference>
<dbReference type="GeneID" id="9098405"/>
<reference evidence="1 2" key="1">
    <citation type="journal article" date="2011" name="PLoS Genet.">
        <title>Comparative genomic analysis of human fungal pathogens causing paracoccidioidomycosis.</title>
        <authorList>
            <person name="Desjardins C.A."/>
            <person name="Champion M.D."/>
            <person name="Holder J.W."/>
            <person name="Muszewska A."/>
            <person name="Goldberg J."/>
            <person name="Bailao A.M."/>
            <person name="Brigido M.M."/>
            <person name="Ferreira M.E."/>
            <person name="Garcia A.M."/>
            <person name="Grynberg M."/>
            <person name="Gujja S."/>
            <person name="Heiman D.I."/>
            <person name="Henn M.R."/>
            <person name="Kodira C.D."/>
            <person name="Leon-Narvaez H."/>
            <person name="Longo L.V."/>
            <person name="Ma L.J."/>
            <person name="Malavazi I."/>
            <person name="Matsuo A.L."/>
            <person name="Morais F.V."/>
            <person name="Pereira M."/>
            <person name="Rodriguez-Brito S."/>
            <person name="Sakthikumar S."/>
            <person name="Salem-Izacc S.M."/>
            <person name="Sykes S.M."/>
            <person name="Teixeira M.M."/>
            <person name="Vallejo M.C."/>
            <person name="Walter M.E."/>
            <person name="Yandava C."/>
            <person name="Young S."/>
            <person name="Zeng Q."/>
            <person name="Zucker J."/>
            <person name="Felipe M.S."/>
            <person name="Goldman G.H."/>
            <person name="Haas B.J."/>
            <person name="McEwen J.G."/>
            <person name="Nino-Vega G."/>
            <person name="Puccia R."/>
            <person name="San-Blas G."/>
            <person name="Soares C.M."/>
            <person name="Birren B.W."/>
            <person name="Cuomo C.A."/>
        </authorList>
    </citation>
    <scope>NUCLEOTIDE SEQUENCE [LARGE SCALE GENOMIC DNA]</scope>
    <source>
        <strain evidence="2">ATCC MYA-826 / Pb01</strain>
    </source>
</reference>
<evidence type="ECO:0000313" key="2">
    <source>
        <dbReference type="Proteomes" id="UP000002059"/>
    </source>
</evidence>
<sequence>MWNLIHGSPDDLRALNTGIHHRGMYLMVDAVANRMGYAGPSHHVDYSRVVQFNNNSYFHSYCPITNYDDQANVENCCLGDDTLSFPDVDTSSPAVGGHFQQLRFCACFQTLRHLNPFLLALLIGPSSIEILELTVSSVDCLRVDTARFNGVACVYSMGEVLQRDHFYNTLLCSRLSNQFLDYPLEAFRSPRANIQSICDMINTAKNTCADSSLPGTVAENHNNHNTPRFARFNYTNDISLAQNRYAGGNDLPGYPTIIQHTISAHYKNQQHEKASSDDANYLTRKNQGGTAYAAGMKIMDIYSCQAVASGFKWAVAGAYGSR</sequence>
<dbReference type="eggNOG" id="KOG0471">
    <property type="taxonomic scope" value="Eukaryota"/>
</dbReference>
<dbReference type="RefSeq" id="XP_015701798.1">
    <property type="nucleotide sequence ID" value="XM_015844720.1"/>
</dbReference>
<dbReference type="HOGENOM" id="CLU_863564_0_0_1"/>
<name>C1GVZ2_PARBA</name>